<dbReference type="PANTHER" id="PTHR13285:SF18">
    <property type="entry name" value="PROTEIN-CYSTEINE N-PALMITOYLTRANSFERASE RASP"/>
    <property type="match status" value="1"/>
</dbReference>
<evidence type="ECO:0000256" key="2">
    <source>
        <dbReference type="ARBA" id="ARBA00010323"/>
    </source>
</evidence>
<dbReference type="Pfam" id="PF03062">
    <property type="entry name" value="MBOAT"/>
    <property type="match status" value="1"/>
</dbReference>
<dbReference type="EMBL" id="JAQIFT010000046">
    <property type="protein sequence ID" value="MDA3732183.1"/>
    <property type="molecule type" value="Genomic_DNA"/>
</dbReference>
<keyword evidence="5 8" id="KW-1133">Transmembrane helix</keyword>
<comment type="similarity">
    <text evidence="2 7">Belongs to the membrane-bound acyltransferase family.</text>
</comment>
<evidence type="ECO:0000256" key="3">
    <source>
        <dbReference type="ARBA" id="ARBA00022475"/>
    </source>
</evidence>
<keyword evidence="6 7" id="KW-0472">Membrane</keyword>
<evidence type="ECO:0000313" key="10">
    <source>
        <dbReference type="Proteomes" id="UP001169242"/>
    </source>
</evidence>
<dbReference type="GO" id="GO:0016746">
    <property type="term" value="F:acyltransferase activity"/>
    <property type="evidence" value="ECO:0007669"/>
    <property type="project" value="UniProtKB-KW"/>
</dbReference>
<accession>A0AA42J1G3</accession>
<evidence type="ECO:0000256" key="6">
    <source>
        <dbReference type="ARBA" id="ARBA00023136"/>
    </source>
</evidence>
<keyword evidence="7" id="KW-0808">Transferase</keyword>
<feature type="transmembrane region" description="Helical" evidence="8">
    <location>
        <begin position="79"/>
        <end position="98"/>
    </location>
</feature>
<reference evidence="9" key="1">
    <citation type="journal article" date="2023" name="Int. J. Syst. Evol. Microbiol.">
        <title>&lt;i&gt;Holtiella tumoricola&lt;/i&gt; gen. nov. sp. nov., isolated from a human clinical sample.</title>
        <authorList>
            <person name="Allen-Vercoe E."/>
            <person name="Daigneault M.C."/>
            <person name="Vancuren S.J."/>
            <person name="Cochrane K."/>
            <person name="O'Neal L.L."/>
            <person name="Sankaranarayanan K."/>
            <person name="Lawson P.A."/>
        </authorList>
    </citation>
    <scope>NUCLEOTIDE SEQUENCE</scope>
    <source>
        <strain evidence="9">CC70A</strain>
    </source>
</reference>
<dbReference type="InterPro" id="IPR024194">
    <property type="entry name" value="Ac/AlaTfrase_AlgI/DltB"/>
</dbReference>
<dbReference type="RefSeq" id="WP_271012439.1">
    <property type="nucleotide sequence ID" value="NZ_JAQIFT010000046.1"/>
</dbReference>
<feature type="transmembrane region" description="Helical" evidence="8">
    <location>
        <begin position="50"/>
        <end position="67"/>
    </location>
</feature>
<keyword evidence="3 7" id="KW-1003">Cell membrane</keyword>
<dbReference type="GO" id="GO:0005886">
    <property type="term" value="C:plasma membrane"/>
    <property type="evidence" value="ECO:0007669"/>
    <property type="project" value="UniProtKB-SubCell"/>
</dbReference>
<feature type="transmembrane region" description="Helical" evidence="8">
    <location>
        <begin position="223"/>
        <end position="241"/>
    </location>
</feature>
<dbReference type="Proteomes" id="UP001169242">
    <property type="component" value="Unassembled WGS sequence"/>
</dbReference>
<comment type="subcellular location">
    <subcellularLocation>
        <location evidence="1">Cell membrane</location>
        <topology evidence="1">Multi-pass membrane protein</topology>
    </subcellularLocation>
</comment>
<feature type="transmembrane region" description="Helical" evidence="8">
    <location>
        <begin position="308"/>
        <end position="335"/>
    </location>
</feature>
<feature type="transmembrane region" description="Helical" evidence="8">
    <location>
        <begin position="148"/>
        <end position="168"/>
    </location>
</feature>
<dbReference type="InterPro" id="IPR028362">
    <property type="entry name" value="AlgI"/>
</dbReference>
<evidence type="ECO:0000256" key="7">
    <source>
        <dbReference type="PIRNR" id="PIRNR016636"/>
    </source>
</evidence>
<keyword evidence="10" id="KW-1185">Reference proteome</keyword>
<dbReference type="InterPro" id="IPR004299">
    <property type="entry name" value="MBOAT_fam"/>
</dbReference>
<keyword evidence="4 8" id="KW-0812">Transmembrane</keyword>
<feature type="transmembrane region" description="Helical" evidence="8">
    <location>
        <begin position="440"/>
        <end position="458"/>
    </location>
</feature>
<gene>
    <name evidence="9" type="ORF">PBV87_11880</name>
</gene>
<proteinExistence type="inferred from homology"/>
<sequence length="470" mass="53553">MLFSSIIFLFICLPCILLIYYGLCGTRKWKNYFLLCVSLGFYAWGEPKYIVLLLVCILGNYVFGRFAESLPKGSRKVQIMIVAMLVFNLGILGIFKYLGFAVATCNSVLQVDWNVPNVILPIGISFFTFQGISYVMDIYRGKGRALKNVLDVGLYIALFPQLIAGPIVRYETVAEELRERRENVEDFAEGVIRFAEGLGKKVILANNFALVADKAFGLPDGQLSVVFAWLGAISYMLQVYFDFSGYSDMAIGLGRMFGFHFCENFRGPYTAKTISEFWRRWHISLGSWFRDYVYIPLGGSRVAKKNRLICNLLIVWGLTGIWHGANWTFIVWGLYFGLLIMTEKVGGLEKKLTKLPFVGHIYTLLLVLIGWVFFRADSLIQAIQYLKVMFGFEQVTFLGSLANLYLQENFILLIIGAICCLPLKEWVDRYQLTEHTSLQVIYRVGLSIVTVIAVAYLVKGNYNPFIYFNF</sequence>
<feature type="transmembrane region" description="Helical" evidence="8">
    <location>
        <begin position="6"/>
        <end position="22"/>
    </location>
</feature>
<dbReference type="PIRSF" id="PIRSF016636">
    <property type="entry name" value="AlgI_DltB"/>
    <property type="match status" value="1"/>
</dbReference>
<protein>
    <submittedName>
        <fullName evidence="9">MBOAT family protein</fullName>
    </submittedName>
</protein>
<feature type="transmembrane region" description="Helical" evidence="8">
    <location>
        <begin position="355"/>
        <end position="374"/>
    </location>
</feature>
<feature type="transmembrane region" description="Helical" evidence="8">
    <location>
        <begin position="118"/>
        <end position="136"/>
    </location>
</feature>
<dbReference type="InterPro" id="IPR051085">
    <property type="entry name" value="MB_O-acyltransferase"/>
</dbReference>
<organism evidence="9 10">
    <name type="scientific">Holtiella tumoricola</name>
    <dbReference type="NCBI Taxonomy" id="3018743"/>
    <lineage>
        <taxon>Bacteria</taxon>
        <taxon>Bacillati</taxon>
        <taxon>Bacillota</taxon>
        <taxon>Clostridia</taxon>
        <taxon>Lachnospirales</taxon>
        <taxon>Cellulosilyticaceae</taxon>
        <taxon>Holtiella</taxon>
    </lineage>
</organism>
<evidence type="ECO:0000313" key="9">
    <source>
        <dbReference type="EMBL" id="MDA3732183.1"/>
    </source>
</evidence>
<evidence type="ECO:0000256" key="1">
    <source>
        <dbReference type="ARBA" id="ARBA00004651"/>
    </source>
</evidence>
<dbReference type="PIRSF" id="PIRSF500217">
    <property type="entry name" value="AlgI"/>
    <property type="match status" value="1"/>
</dbReference>
<dbReference type="AlphaFoldDB" id="A0AA42J1G3"/>
<comment type="caution">
    <text evidence="9">The sequence shown here is derived from an EMBL/GenBank/DDBJ whole genome shotgun (WGS) entry which is preliminary data.</text>
</comment>
<keyword evidence="7" id="KW-0012">Acyltransferase</keyword>
<dbReference type="PANTHER" id="PTHR13285">
    <property type="entry name" value="ACYLTRANSFERASE"/>
    <property type="match status" value="1"/>
</dbReference>
<evidence type="ECO:0000256" key="8">
    <source>
        <dbReference type="SAM" id="Phobius"/>
    </source>
</evidence>
<dbReference type="GO" id="GO:0042121">
    <property type="term" value="P:alginic acid biosynthetic process"/>
    <property type="evidence" value="ECO:0007669"/>
    <property type="project" value="InterPro"/>
</dbReference>
<evidence type="ECO:0000256" key="5">
    <source>
        <dbReference type="ARBA" id="ARBA00022989"/>
    </source>
</evidence>
<evidence type="ECO:0000256" key="4">
    <source>
        <dbReference type="ARBA" id="ARBA00022692"/>
    </source>
</evidence>
<name>A0AA42J1G3_9FIRM</name>